<name>A0A0F2TIA2_STRR3</name>
<comment type="caution">
    <text evidence="1">The sequence shown here is derived from an EMBL/GenBank/DDBJ whole genome shotgun (WGS) entry which is preliminary data.</text>
</comment>
<organism evidence="1 2">
    <name type="scientific">Streptomyces rubellomurinus (strain ATCC 31215)</name>
    <dbReference type="NCBI Taxonomy" id="359131"/>
    <lineage>
        <taxon>Bacteria</taxon>
        <taxon>Bacillati</taxon>
        <taxon>Actinomycetota</taxon>
        <taxon>Actinomycetes</taxon>
        <taxon>Kitasatosporales</taxon>
        <taxon>Streptomycetaceae</taxon>
        <taxon>Streptomyces</taxon>
    </lineage>
</organism>
<dbReference type="OrthoDB" id="4243590at2"/>
<dbReference type="Proteomes" id="UP000033699">
    <property type="component" value="Unassembled WGS sequence"/>
</dbReference>
<proteinExistence type="predicted"/>
<dbReference type="RefSeq" id="WP_045695082.1">
    <property type="nucleotide sequence ID" value="NZ_JZKH01000018.1"/>
</dbReference>
<evidence type="ECO:0000313" key="2">
    <source>
        <dbReference type="Proteomes" id="UP000033699"/>
    </source>
</evidence>
<dbReference type="EMBL" id="JZKH01000018">
    <property type="protein sequence ID" value="KJS61995.1"/>
    <property type="molecule type" value="Genomic_DNA"/>
</dbReference>
<evidence type="ECO:0000313" key="1">
    <source>
        <dbReference type="EMBL" id="KJS61995.1"/>
    </source>
</evidence>
<keyword evidence="2" id="KW-1185">Reference proteome</keyword>
<accession>A0A0F2TIA2</accession>
<reference evidence="1 2" key="1">
    <citation type="submission" date="2015-02" db="EMBL/GenBank/DDBJ databases">
        <authorList>
            <person name="Ju K.-S."/>
            <person name="Doroghazi J.R."/>
            <person name="Metcalf W."/>
        </authorList>
    </citation>
    <scope>NUCLEOTIDE SEQUENCE [LARGE SCALE GENOMIC DNA]</scope>
    <source>
        <strain evidence="1 2">ATCC 31215</strain>
    </source>
</reference>
<sequence length="165" mass="18326">MDDADRIPEDLTELERLLMRSCSPFRWVEAAERLVLQVDNLRDWLIKNHFLRMHMSESGPYAATDFAEAFDAACEILRGGSSALEASGLRRSSFSVLGVAANLCGRVQNSLRYSVHEIDDHDAQAVALAVLYAMGYMDATVDVNGNEVDGWGPNSLAYEERLSQP</sequence>
<gene>
    <name evidence="1" type="ORF">VM95_11685</name>
</gene>
<dbReference type="PATRIC" id="fig|359131.3.peg.2227"/>
<protein>
    <submittedName>
        <fullName evidence="1">Uncharacterized protein</fullName>
    </submittedName>
</protein>
<dbReference type="AlphaFoldDB" id="A0A0F2TIA2"/>